<evidence type="ECO:0000256" key="2">
    <source>
        <dbReference type="ARBA" id="ARBA00022745"/>
    </source>
</evidence>
<dbReference type="CDD" id="cd00018">
    <property type="entry name" value="AP2"/>
    <property type="match status" value="1"/>
</dbReference>
<dbReference type="Gene3D" id="3.30.730.10">
    <property type="entry name" value="AP2/ERF domain"/>
    <property type="match status" value="1"/>
</dbReference>
<evidence type="ECO:0000256" key="6">
    <source>
        <dbReference type="ARBA" id="ARBA00023159"/>
    </source>
</evidence>
<evidence type="ECO:0000256" key="4">
    <source>
        <dbReference type="ARBA" id="ARBA00023015"/>
    </source>
</evidence>
<proteinExistence type="predicted"/>
<protein>
    <submittedName>
        <fullName evidence="11">Ethylene-responsive transcription factor</fullName>
    </submittedName>
</protein>
<organism evidence="11 12">
    <name type="scientific">Sesamum alatum</name>
    <dbReference type="NCBI Taxonomy" id="300844"/>
    <lineage>
        <taxon>Eukaryota</taxon>
        <taxon>Viridiplantae</taxon>
        <taxon>Streptophyta</taxon>
        <taxon>Embryophyta</taxon>
        <taxon>Tracheophyta</taxon>
        <taxon>Spermatophyta</taxon>
        <taxon>Magnoliopsida</taxon>
        <taxon>eudicotyledons</taxon>
        <taxon>Gunneridae</taxon>
        <taxon>Pentapetalae</taxon>
        <taxon>asterids</taxon>
        <taxon>lamiids</taxon>
        <taxon>Lamiales</taxon>
        <taxon>Pedaliaceae</taxon>
        <taxon>Sesamum</taxon>
    </lineage>
</organism>
<sequence>MATSDESLTLELIRQHLFDDFGTTTSADSFFDNLTLCFSDVYGDNPIWSSGELESPSSSDPSPQPDSPISRYFAFSPPDLFEFERKPQITDIQDDPFPEGPVKPEPEFAEVVDRSGLLAAGRHYRGVRRRPWGKYAAEIRDPTRKGSRVWLGTYDTDVDAARAYDCAAFKMRGRKAILNFPLDAGRPPPAANAGRKRRRPDGCATPSP</sequence>
<keyword evidence="4" id="KW-0805">Transcription regulation</keyword>
<dbReference type="SMART" id="SM00380">
    <property type="entry name" value="AP2"/>
    <property type="match status" value="1"/>
</dbReference>
<feature type="compositionally biased region" description="Low complexity" evidence="9">
    <location>
        <begin position="49"/>
        <end position="61"/>
    </location>
</feature>
<evidence type="ECO:0000256" key="3">
    <source>
        <dbReference type="ARBA" id="ARBA00022821"/>
    </source>
</evidence>
<evidence type="ECO:0000313" key="11">
    <source>
        <dbReference type="EMBL" id="KAK4436392.1"/>
    </source>
</evidence>
<evidence type="ECO:0000256" key="7">
    <source>
        <dbReference type="ARBA" id="ARBA00023163"/>
    </source>
</evidence>
<dbReference type="GO" id="GO:0003700">
    <property type="term" value="F:DNA-binding transcription factor activity"/>
    <property type="evidence" value="ECO:0007669"/>
    <property type="project" value="InterPro"/>
</dbReference>
<evidence type="ECO:0000313" key="12">
    <source>
        <dbReference type="Proteomes" id="UP001293254"/>
    </source>
</evidence>
<dbReference type="GO" id="GO:0006952">
    <property type="term" value="P:defense response"/>
    <property type="evidence" value="ECO:0007669"/>
    <property type="project" value="UniProtKB-KW"/>
</dbReference>
<dbReference type="Proteomes" id="UP001293254">
    <property type="component" value="Unassembled WGS sequence"/>
</dbReference>
<keyword evidence="12" id="KW-1185">Reference proteome</keyword>
<comment type="subcellular location">
    <subcellularLocation>
        <location evidence="1">Nucleus</location>
    </subcellularLocation>
</comment>
<keyword evidence="2" id="KW-0936">Ethylene signaling pathway</keyword>
<dbReference type="InterPro" id="IPR036955">
    <property type="entry name" value="AP2/ERF_dom_sf"/>
</dbReference>
<keyword evidence="3" id="KW-0611">Plant defense</keyword>
<gene>
    <name evidence="11" type="ORF">Salat_0802900</name>
</gene>
<dbReference type="AlphaFoldDB" id="A0AAE1YUE8"/>
<dbReference type="InterPro" id="IPR001471">
    <property type="entry name" value="AP2/ERF_dom"/>
</dbReference>
<feature type="domain" description="AP2/ERF" evidence="10">
    <location>
        <begin position="123"/>
        <end position="181"/>
    </location>
</feature>
<dbReference type="EMBL" id="JACGWO010000002">
    <property type="protein sequence ID" value="KAK4436392.1"/>
    <property type="molecule type" value="Genomic_DNA"/>
</dbReference>
<evidence type="ECO:0000259" key="10">
    <source>
        <dbReference type="PROSITE" id="PS51032"/>
    </source>
</evidence>
<feature type="region of interest" description="Disordered" evidence="9">
    <location>
        <begin position="180"/>
        <end position="208"/>
    </location>
</feature>
<evidence type="ECO:0000256" key="1">
    <source>
        <dbReference type="ARBA" id="ARBA00004123"/>
    </source>
</evidence>
<evidence type="ECO:0000256" key="5">
    <source>
        <dbReference type="ARBA" id="ARBA00023125"/>
    </source>
</evidence>
<dbReference type="FunFam" id="3.30.730.10:FF:000001">
    <property type="entry name" value="Ethylene-responsive transcription factor 2"/>
    <property type="match status" value="1"/>
</dbReference>
<keyword evidence="5" id="KW-0238">DNA-binding</keyword>
<dbReference type="PANTHER" id="PTHR31190">
    <property type="entry name" value="DNA-BINDING DOMAIN"/>
    <property type="match status" value="1"/>
</dbReference>
<name>A0AAE1YUE8_9LAMI</name>
<dbReference type="InterPro" id="IPR044808">
    <property type="entry name" value="ERF_plant"/>
</dbReference>
<reference evidence="11" key="2">
    <citation type="journal article" date="2024" name="Plant">
        <title>Genomic evolution and insights into agronomic trait innovations of Sesamum species.</title>
        <authorList>
            <person name="Miao H."/>
            <person name="Wang L."/>
            <person name="Qu L."/>
            <person name="Liu H."/>
            <person name="Sun Y."/>
            <person name="Le M."/>
            <person name="Wang Q."/>
            <person name="Wei S."/>
            <person name="Zheng Y."/>
            <person name="Lin W."/>
            <person name="Duan Y."/>
            <person name="Cao H."/>
            <person name="Xiong S."/>
            <person name="Wang X."/>
            <person name="Wei L."/>
            <person name="Li C."/>
            <person name="Ma Q."/>
            <person name="Ju M."/>
            <person name="Zhao R."/>
            <person name="Li G."/>
            <person name="Mu C."/>
            <person name="Tian Q."/>
            <person name="Mei H."/>
            <person name="Zhang T."/>
            <person name="Gao T."/>
            <person name="Zhang H."/>
        </authorList>
    </citation>
    <scope>NUCLEOTIDE SEQUENCE</scope>
    <source>
        <strain evidence="11">3651</strain>
    </source>
</reference>
<keyword evidence="7" id="KW-0804">Transcription</keyword>
<dbReference type="Pfam" id="PF00847">
    <property type="entry name" value="AP2"/>
    <property type="match status" value="1"/>
</dbReference>
<dbReference type="GO" id="GO:0009873">
    <property type="term" value="P:ethylene-activated signaling pathway"/>
    <property type="evidence" value="ECO:0007669"/>
    <property type="project" value="UniProtKB-KW"/>
</dbReference>
<feature type="region of interest" description="Disordered" evidence="9">
    <location>
        <begin position="49"/>
        <end position="74"/>
    </location>
</feature>
<evidence type="ECO:0000256" key="9">
    <source>
        <dbReference type="SAM" id="MobiDB-lite"/>
    </source>
</evidence>
<dbReference type="GO" id="GO:0005634">
    <property type="term" value="C:nucleus"/>
    <property type="evidence" value="ECO:0007669"/>
    <property type="project" value="UniProtKB-SubCell"/>
</dbReference>
<dbReference type="InterPro" id="IPR016177">
    <property type="entry name" value="DNA-bd_dom_sf"/>
</dbReference>
<accession>A0AAE1YUE8</accession>
<dbReference type="SUPFAM" id="SSF54171">
    <property type="entry name" value="DNA-binding domain"/>
    <property type="match status" value="1"/>
</dbReference>
<keyword evidence="8" id="KW-0539">Nucleus</keyword>
<dbReference type="GO" id="GO:0000976">
    <property type="term" value="F:transcription cis-regulatory region binding"/>
    <property type="evidence" value="ECO:0007669"/>
    <property type="project" value="UniProtKB-ARBA"/>
</dbReference>
<dbReference type="PANTHER" id="PTHR31190:SF499">
    <property type="entry name" value="ETHYLENE-RESPONSIVE TRANSCRIPTION FACTOR ERF105"/>
    <property type="match status" value="1"/>
</dbReference>
<evidence type="ECO:0000256" key="8">
    <source>
        <dbReference type="ARBA" id="ARBA00023242"/>
    </source>
</evidence>
<reference evidence="11" key="1">
    <citation type="submission" date="2020-06" db="EMBL/GenBank/DDBJ databases">
        <authorList>
            <person name="Li T."/>
            <person name="Hu X."/>
            <person name="Zhang T."/>
            <person name="Song X."/>
            <person name="Zhang H."/>
            <person name="Dai N."/>
            <person name="Sheng W."/>
            <person name="Hou X."/>
            <person name="Wei L."/>
        </authorList>
    </citation>
    <scope>NUCLEOTIDE SEQUENCE</scope>
    <source>
        <strain evidence="11">3651</strain>
        <tissue evidence="11">Leaf</tissue>
    </source>
</reference>
<keyword evidence="6" id="KW-0010">Activator</keyword>
<comment type="caution">
    <text evidence="11">The sequence shown here is derived from an EMBL/GenBank/DDBJ whole genome shotgun (WGS) entry which is preliminary data.</text>
</comment>
<dbReference type="PROSITE" id="PS51032">
    <property type="entry name" value="AP2_ERF"/>
    <property type="match status" value="1"/>
</dbReference>
<dbReference type="PRINTS" id="PR00367">
    <property type="entry name" value="ETHRSPELEMNT"/>
</dbReference>